<sequence length="259" mass="28464">MTNDTLDLSFTNALDAMPMKTLSAANLAKSYKGRRVVHDISLTIRQGSIVGLLGPNGAGKTTSFYMIVGLVGADAGSVHIDERNLSRAAMHERARAGIGYLPQEASIFRKLSVADNIMAILETRRDLDKAARKDRLERLLEEFHVTHIRDNPGMSLSGGERRRVEIARALATEPAFILLDEPFAGVDPISVGEIKGIIRQLRDRDIGVLITDHNVRETLDICDNAYIVGDGQIIAEGHADAILANQKVRDVYLGHEFRL</sequence>
<dbReference type="SUPFAM" id="SSF52540">
    <property type="entry name" value="P-loop containing nucleoside triphosphate hydrolases"/>
    <property type="match status" value="1"/>
</dbReference>
<dbReference type="eggNOG" id="COG1137">
    <property type="taxonomic scope" value="Bacteria"/>
</dbReference>
<keyword evidence="9" id="KW-0547">Nucleotide-binding</keyword>
<gene>
    <name evidence="16" type="ordered locus">Csal_2225</name>
</gene>
<feature type="domain" description="ABC transporter" evidence="15">
    <location>
        <begin position="22"/>
        <end position="255"/>
    </location>
</feature>
<dbReference type="STRING" id="290398.Csal_2225"/>
<dbReference type="SMART" id="SM00382">
    <property type="entry name" value="AAA"/>
    <property type="match status" value="1"/>
</dbReference>
<keyword evidence="8" id="KW-0997">Cell inner membrane</keyword>
<dbReference type="InterPro" id="IPR032823">
    <property type="entry name" value="BCA_ABC_TP_C"/>
</dbReference>
<protein>
    <recommendedName>
        <fullName evidence="4">Lipopolysaccharide export system ATP-binding protein LptB</fullName>
    </recommendedName>
</protein>
<evidence type="ECO:0000256" key="6">
    <source>
        <dbReference type="ARBA" id="ARBA00022475"/>
    </source>
</evidence>
<evidence type="ECO:0000256" key="3">
    <source>
        <dbReference type="ARBA" id="ARBA00010865"/>
    </source>
</evidence>
<evidence type="ECO:0000256" key="7">
    <source>
        <dbReference type="ARBA" id="ARBA00022490"/>
    </source>
</evidence>
<reference evidence="16 17" key="1">
    <citation type="journal article" date="2011" name="Stand. Genomic Sci.">
        <title>Complete genome sequence of the halophilic and highly halotolerant Chromohalobacter salexigens type strain (1H11(T)).</title>
        <authorList>
            <person name="Copeland A."/>
            <person name="O'Connor K."/>
            <person name="Lucas S."/>
            <person name="Lapidus A."/>
            <person name="Berry K.W."/>
            <person name="Detter J.C."/>
            <person name="Del Rio T.G."/>
            <person name="Hammon N."/>
            <person name="Dalin E."/>
            <person name="Tice H."/>
            <person name="Pitluck S."/>
            <person name="Bruce D."/>
            <person name="Goodwin L."/>
            <person name="Han C."/>
            <person name="Tapia R."/>
            <person name="Saunders E."/>
            <person name="Schmutz J."/>
            <person name="Brettin T."/>
            <person name="Larimer F."/>
            <person name="Land M."/>
            <person name="Hauser L."/>
            <person name="Vargas C."/>
            <person name="Nieto J.J."/>
            <person name="Kyrpides N.C."/>
            <person name="Ivanova N."/>
            <person name="Goker M."/>
            <person name="Klenk H.P."/>
            <person name="Csonka L.N."/>
            <person name="Woyke T."/>
        </authorList>
    </citation>
    <scope>NUCLEOTIDE SEQUENCE [LARGE SCALE GENOMIC DNA]</scope>
    <source>
        <strain evidence="17">ATCC BAA-138 / DSM 3043 / CIP 106854 / NCIMB 13768 / 1H11</strain>
    </source>
</reference>
<dbReference type="FunFam" id="3.40.50.300:FF:000151">
    <property type="entry name" value="Lipopolysaccharide ABC transporter ATP-binding protein"/>
    <property type="match status" value="1"/>
</dbReference>
<dbReference type="InterPro" id="IPR051120">
    <property type="entry name" value="ABC_AA/LPS_Transport"/>
</dbReference>
<name>Q1QVD2_CHRI1</name>
<evidence type="ECO:0000256" key="4">
    <source>
        <dbReference type="ARBA" id="ARBA00017803"/>
    </source>
</evidence>
<evidence type="ECO:0000313" key="17">
    <source>
        <dbReference type="Proteomes" id="UP000000239"/>
    </source>
</evidence>
<evidence type="ECO:0000256" key="14">
    <source>
        <dbReference type="ARBA" id="ARBA00026081"/>
    </source>
</evidence>
<dbReference type="InterPro" id="IPR003439">
    <property type="entry name" value="ABC_transporter-like_ATP-bd"/>
</dbReference>
<dbReference type="Pfam" id="PF12399">
    <property type="entry name" value="BCA_ABC_TP_C"/>
    <property type="match status" value="1"/>
</dbReference>
<dbReference type="PANTHER" id="PTHR45772">
    <property type="entry name" value="CONSERVED COMPONENT OF ABC TRANSPORTER FOR NATURAL AMINO ACIDS-RELATED"/>
    <property type="match status" value="1"/>
</dbReference>
<evidence type="ECO:0000256" key="13">
    <source>
        <dbReference type="ARBA" id="ARBA00024818"/>
    </source>
</evidence>
<comment type="subunit">
    <text evidence="14">Component of the lipopolysaccharide transport and assembly complex. The LptBFG transporter is composed of two ATP-binding proteins (LptB) and two transmembrane proteins (LptF and LptG).</text>
</comment>
<dbReference type="GO" id="GO:0055085">
    <property type="term" value="P:transmembrane transport"/>
    <property type="evidence" value="ECO:0007669"/>
    <property type="project" value="InterPro"/>
</dbReference>
<dbReference type="Pfam" id="PF00005">
    <property type="entry name" value="ABC_tran"/>
    <property type="match status" value="1"/>
</dbReference>
<keyword evidence="10" id="KW-0067">ATP-binding</keyword>
<keyword evidence="6" id="KW-1003">Cell membrane</keyword>
<dbReference type="GO" id="GO:0043190">
    <property type="term" value="C:ATP-binding cassette (ABC) transporter complex"/>
    <property type="evidence" value="ECO:0007669"/>
    <property type="project" value="InterPro"/>
</dbReference>
<dbReference type="GO" id="GO:0005524">
    <property type="term" value="F:ATP binding"/>
    <property type="evidence" value="ECO:0007669"/>
    <property type="project" value="UniProtKB-KW"/>
</dbReference>
<dbReference type="GO" id="GO:0016887">
    <property type="term" value="F:ATP hydrolysis activity"/>
    <property type="evidence" value="ECO:0007669"/>
    <property type="project" value="InterPro"/>
</dbReference>
<comment type="subcellular location">
    <subcellularLocation>
        <location evidence="2">Cell inner membrane</location>
        <topology evidence="2">Peripheral membrane protein</topology>
        <orientation evidence="2">Cytoplasmic side</orientation>
    </subcellularLocation>
    <subcellularLocation>
        <location evidence="1">Cytoplasm</location>
    </subcellularLocation>
</comment>
<evidence type="ECO:0000256" key="9">
    <source>
        <dbReference type="ARBA" id="ARBA00022741"/>
    </source>
</evidence>
<dbReference type="Proteomes" id="UP000000239">
    <property type="component" value="Chromosome"/>
</dbReference>
<dbReference type="PROSITE" id="PS00211">
    <property type="entry name" value="ABC_TRANSPORTER_1"/>
    <property type="match status" value="1"/>
</dbReference>
<evidence type="ECO:0000256" key="2">
    <source>
        <dbReference type="ARBA" id="ARBA00004515"/>
    </source>
</evidence>
<dbReference type="PANTHER" id="PTHR45772:SF10">
    <property type="entry name" value="LIPOPOLYSACCHARIDE EXPORT SYSTEM ATP-BINDING PROTEIN LPTB"/>
    <property type="match status" value="1"/>
</dbReference>
<dbReference type="Gene3D" id="3.40.50.300">
    <property type="entry name" value="P-loop containing nucleotide triphosphate hydrolases"/>
    <property type="match status" value="1"/>
</dbReference>
<keyword evidence="17" id="KW-1185">Reference proteome</keyword>
<keyword evidence="7" id="KW-0963">Cytoplasm</keyword>
<dbReference type="InterPro" id="IPR003593">
    <property type="entry name" value="AAA+_ATPase"/>
</dbReference>
<dbReference type="EMBL" id="CP000285">
    <property type="protein sequence ID" value="ABE59576.1"/>
    <property type="molecule type" value="Genomic_DNA"/>
</dbReference>
<evidence type="ECO:0000256" key="5">
    <source>
        <dbReference type="ARBA" id="ARBA00022448"/>
    </source>
</evidence>
<organism evidence="16 17">
    <name type="scientific">Chromohalobacter israelensis (strain ATCC BAA-138 / DSM 3043 / CIP 106854 / NCIMB 13768 / 1H11)</name>
    <name type="common">Chromohalobacter salexigens</name>
    <dbReference type="NCBI Taxonomy" id="290398"/>
    <lineage>
        <taxon>Bacteria</taxon>
        <taxon>Pseudomonadati</taxon>
        <taxon>Pseudomonadota</taxon>
        <taxon>Gammaproteobacteria</taxon>
        <taxon>Oceanospirillales</taxon>
        <taxon>Halomonadaceae</taxon>
        <taxon>Chromohalobacter</taxon>
    </lineage>
</organism>
<keyword evidence="11" id="KW-1278">Translocase</keyword>
<evidence type="ECO:0000256" key="11">
    <source>
        <dbReference type="ARBA" id="ARBA00022967"/>
    </source>
</evidence>
<accession>Q1QVD2</accession>
<dbReference type="HOGENOM" id="CLU_000604_1_2_6"/>
<dbReference type="GO" id="GO:0005737">
    <property type="term" value="C:cytoplasm"/>
    <property type="evidence" value="ECO:0007669"/>
    <property type="project" value="UniProtKB-SubCell"/>
</dbReference>
<evidence type="ECO:0000256" key="1">
    <source>
        <dbReference type="ARBA" id="ARBA00004496"/>
    </source>
</evidence>
<comment type="similarity">
    <text evidence="3">Belongs to the ABC transporter superfamily. Outer membrane lipopolysaccharide export (TC 1.B.42) family.</text>
</comment>
<comment type="function">
    <text evidence="13">Part of the ABC transporter complex LptBFG involved in the translocation of lipopolysaccharide (LPS) from the inner membrane to the outer membrane. Probably responsible for energy coupling to the transport system.</text>
</comment>
<dbReference type="NCBIfam" id="TIGR04406">
    <property type="entry name" value="LPS_export_lptB"/>
    <property type="match status" value="1"/>
</dbReference>
<evidence type="ECO:0000256" key="8">
    <source>
        <dbReference type="ARBA" id="ARBA00022519"/>
    </source>
</evidence>
<dbReference type="KEGG" id="csa:Csal_2225"/>
<dbReference type="CDD" id="cd03218">
    <property type="entry name" value="ABC_YhbG"/>
    <property type="match status" value="1"/>
</dbReference>
<dbReference type="InterPro" id="IPR017871">
    <property type="entry name" value="ABC_transporter-like_CS"/>
</dbReference>
<dbReference type="PROSITE" id="PS50893">
    <property type="entry name" value="ABC_TRANSPORTER_2"/>
    <property type="match status" value="1"/>
</dbReference>
<dbReference type="InterPro" id="IPR027417">
    <property type="entry name" value="P-loop_NTPase"/>
</dbReference>
<keyword evidence="5" id="KW-0813">Transport</keyword>
<dbReference type="AlphaFoldDB" id="Q1QVD2"/>
<evidence type="ECO:0000256" key="12">
    <source>
        <dbReference type="ARBA" id="ARBA00023136"/>
    </source>
</evidence>
<evidence type="ECO:0000259" key="15">
    <source>
        <dbReference type="PROSITE" id="PS50893"/>
    </source>
</evidence>
<evidence type="ECO:0000313" key="16">
    <source>
        <dbReference type="EMBL" id="ABE59576.1"/>
    </source>
</evidence>
<dbReference type="InterPro" id="IPR030921">
    <property type="entry name" value="LPS_export_LptB"/>
</dbReference>
<keyword evidence="12" id="KW-0472">Membrane</keyword>
<proteinExistence type="inferred from homology"/>
<evidence type="ECO:0000256" key="10">
    <source>
        <dbReference type="ARBA" id="ARBA00022840"/>
    </source>
</evidence>